<evidence type="ECO:0000313" key="2">
    <source>
        <dbReference type="Proteomes" id="UP001161325"/>
    </source>
</evidence>
<dbReference type="Proteomes" id="UP001161325">
    <property type="component" value="Unassembled WGS sequence"/>
</dbReference>
<evidence type="ECO:0000313" key="1">
    <source>
        <dbReference type="EMBL" id="GLC25951.1"/>
    </source>
</evidence>
<keyword evidence="2" id="KW-1185">Reference proteome</keyword>
<gene>
    <name evidence="1" type="ORF">rosag_24640</name>
</gene>
<comment type="caution">
    <text evidence="1">The sequence shown here is derived from an EMBL/GenBank/DDBJ whole genome shotgun (WGS) entry which is preliminary data.</text>
</comment>
<protein>
    <submittedName>
        <fullName evidence="1">Uncharacterized protein</fullName>
    </submittedName>
</protein>
<organism evidence="1 2">
    <name type="scientific">Roseisolibacter agri</name>
    <dbReference type="NCBI Taxonomy" id="2014610"/>
    <lineage>
        <taxon>Bacteria</taxon>
        <taxon>Pseudomonadati</taxon>
        <taxon>Gemmatimonadota</taxon>
        <taxon>Gemmatimonadia</taxon>
        <taxon>Gemmatimonadales</taxon>
        <taxon>Gemmatimonadaceae</taxon>
        <taxon>Roseisolibacter</taxon>
    </lineage>
</organism>
<accession>A0AA37QA83</accession>
<dbReference type="RefSeq" id="WP_284350415.1">
    <property type="nucleotide sequence ID" value="NZ_BRXS01000003.1"/>
</dbReference>
<reference evidence="1" key="1">
    <citation type="submission" date="2022-08" db="EMBL/GenBank/DDBJ databases">
        <title>Draft genome sequencing of Roseisolibacter agri AW1220.</title>
        <authorList>
            <person name="Tobiishi Y."/>
            <person name="Tonouchi A."/>
        </authorList>
    </citation>
    <scope>NUCLEOTIDE SEQUENCE</scope>
    <source>
        <strain evidence="1">AW1220</strain>
    </source>
</reference>
<sequence>MTYWLLDNDHAQYAVDWDVVLRLIRGYHRAVLRYTLAQVTTTSESSWYSPLSWSLPDIKSIEVDWTRVRASVNQRGDEDFATLAEVAVQSVPEMARQLRFMVEQTTRYTNAFLDLQAAVQSENTVRMHRAIETYEDAVSAARFLRDTSADGLMVGAAIMTGGAGLAVLGGASALKGYGKYEDTENVGAAVVYGVGNFAFGAFKLGGRTLAVREEAVVAILQAQWEAGVALIEGRSLGDALAIGSLKLGGPFVDRFFKLPALQRVIKWASVPIKITQQPTAFGFDVSRLVGRMDPADAAKSIADTVATKWLSKSTQKQGVEKGGKALLTRLHEAGAVRPTGRVGTGVLATATHTDDLLLTLAIVNMAKGIGRGL</sequence>
<proteinExistence type="predicted"/>
<dbReference type="AlphaFoldDB" id="A0AA37QA83"/>
<name>A0AA37QA83_9BACT</name>
<dbReference type="EMBL" id="BRXS01000003">
    <property type="protein sequence ID" value="GLC25951.1"/>
    <property type="molecule type" value="Genomic_DNA"/>
</dbReference>